<keyword evidence="3" id="KW-0012">Acyltransferase</keyword>
<dbReference type="Gramene" id="PGSC0003DMT400090930">
    <property type="protein sequence ID" value="PGSC0003DMT400090930"/>
    <property type="gene ID" value="PGSC0003DMG400040501"/>
</dbReference>
<accession>M1DLI4</accession>
<dbReference type="Gene3D" id="3.30.559.10">
    <property type="entry name" value="Chloramphenicol acetyltransferase-like domain"/>
    <property type="match status" value="2"/>
</dbReference>
<dbReference type="HOGENOM" id="CLU_1848640_0_0_1"/>
<evidence type="ECO:0000313" key="5">
    <source>
        <dbReference type="Proteomes" id="UP000011115"/>
    </source>
</evidence>
<evidence type="ECO:0000256" key="1">
    <source>
        <dbReference type="ARBA" id="ARBA00009861"/>
    </source>
</evidence>
<dbReference type="Pfam" id="PF02458">
    <property type="entry name" value="Transferase"/>
    <property type="match status" value="1"/>
</dbReference>
<evidence type="ECO:0000313" key="4">
    <source>
        <dbReference type="EnsemblPlants" id="PGSC0003DMT400090930"/>
    </source>
</evidence>
<reference evidence="5" key="1">
    <citation type="journal article" date="2011" name="Nature">
        <title>Genome sequence and analysis of the tuber crop potato.</title>
        <authorList>
            <consortium name="The Potato Genome Sequencing Consortium"/>
        </authorList>
    </citation>
    <scope>NUCLEOTIDE SEQUENCE [LARGE SCALE GENOMIC DNA]</scope>
    <source>
        <strain evidence="5">cv. DM1-3 516 R44</strain>
    </source>
</reference>
<keyword evidence="2" id="KW-0808">Transferase</keyword>
<dbReference type="GO" id="GO:0016746">
    <property type="term" value="F:acyltransferase activity"/>
    <property type="evidence" value="ECO:0007669"/>
    <property type="project" value="UniProtKB-KW"/>
</dbReference>
<dbReference type="AlphaFoldDB" id="M1DLI4"/>
<dbReference type="InterPro" id="IPR023213">
    <property type="entry name" value="CAT-like_dom_sf"/>
</dbReference>
<dbReference type="PaxDb" id="4113-PGSC0003DMT400090930"/>
<dbReference type="PANTHER" id="PTHR31623:SF81">
    <property type="entry name" value="ACYLSUGAR ACYLTRANSFERASE 3-LIKE"/>
    <property type="match status" value="1"/>
</dbReference>
<dbReference type="PANTHER" id="PTHR31623">
    <property type="entry name" value="F21J9.9"/>
    <property type="match status" value="1"/>
</dbReference>
<sequence length="139" mass="14765">MSHKIGDGSSAYFFLRDWAALTRSSNTTPSPYFVEDSIVPSPIGPLVSPVIGSDMDKCVQKRFIFSSTKLSALKSSIGVQDVTSNEAVNAPLYKCAASSSIIVNSGSFKQSQLVQSSDLRGIMSPPLPPNPIGNLVSIL</sequence>
<dbReference type="Proteomes" id="UP000011115">
    <property type="component" value="Unassembled WGS sequence"/>
</dbReference>
<name>M1DLI4_SOLTU</name>
<keyword evidence="5" id="KW-1185">Reference proteome</keyword>
<dbReference type="InParanoid" id="M1DLI4"/>
<reference evidence="4" key="2">
    <citation type="submission" date="2015-06" db="UniProtKB">
        <authorList>
            <consortium name="EnsemblPlants"/>
        </authorList>
    </citation>
    <scope>IDENTIFICATION</scope>
    <source>
        <strain evidence="4">DM1-3 516 R44</strain>
    </source>
</reference>
<evidence type="ECO:0000256" key="2">
    <source>
        <dbReference type="ARBA" id="ARBA00022679"/>
    </source>
</evidence>
<evidence type="ECO:0000256" key="3">
    <source>
        <dbReference type="ARBA" id="ARBA00023315"/>
    </source>
</evidence>
<dbReference type="EnsemblPlants" id="PGSC0003DMT400090930">
    <property type="protein sequence ID" value="PGSC0003DMT400090930"/>
    <property type="gene ID" value="PGSC0003DMG400040501"/>
</dbReference>
<protein>
    <submittedName>
        <fullName evidence="4">Acyltransferase</fullName>
    </submittedName>
</protein>
<comment type="similarity">
    <text evidence="1">Belongs to the plant acyltransferase family.</text>
</comment>
<proteinExistence type="inferred from homology"/>
<organism evidence="4 5">
    <name type="scientific">Solanum tuberosum</name>
    <name type="common">Potato</name>
    <dbReference type="NCBI Taxonomy" id="4113"/>
    <lineage>
        <taxon>Eukaryota</taxon>
        <taxon>Viridiplantae</taxon>
        <taxon>Streptophyta</taxon>
        <taxon>Embryophyta</taxon>
        <taxon>Tracheophyta</taxon>
        <taxon>Spermatophyta</taxon>
        <taxon>Magnoliopsida</taxon>
        <taxon>eudicotyledons</taxon>
        <taxon>Gunneridae</taxon>
        <taxon>Pentapetalae</taxon>
        <taxon>asterids</taxon>
        <taxon>lamiids</taxon>
        <taxon>Solanales</taxon>
        <taxon>Solanaceae</taxon>
        <taxon>Solanoideae</taxon>
        <taxon>Solaneae</taxon>
        <taxon>Solanum</taxon>
    </lineage>
</organism>